<evidence type="ECO:0000256" key="3">
    <source>
        <dbReference type="ARBA" id="ARBA00022694"/>
    </source>
</evidence>
<evidence type="ECO:0000256" key="2">
    <source>
        <dbReference type="ARBA" id="ARBA00005642"/>
    </source>
</evidence>
<gene>
    <name evidence="5 8" type="primary">truB</name>
    <name evidence="8" type="ORF">LPAF129_05550</name>
</gene>
<evidence type="ECO:0000256" key="4">
    <source>
        <dbReference type="ARBA" id="ARBA00023235"/>
    </source>
</evidence>
<dbReference type="PANTHER" id="PTHR13767:SF2">
    <property type="entry name" value="PSEUDOURIDYLATE SYNTHASE TRUB1"/>
    <property type="match status" value="1"/>
</dbReference>
<dbReference type="SUPFAM" id="SSF55120">
    <property type="entry name" value="Pseudouridine synthase"/>
    <property type="match status" value="1"/>
</dbReference>
<evidence type="ECO:0000259" key="7">
    <source>
        <dbReference type="Pfam" id="PF16198"/>
    </source>
</evidence>
<keyword evidence="9" id="KW-1185">Reference proteome</keyword>
<organism evidence="8 9">
    <name type="scientific">Ligilactobacillus pabuli</name>
    <dbReference type="NCBI Taxonomy" id="2886039"/>
    <lineage>
        <taxon>Bacteria</taxon>
        <taxon>Bacillati</taxon>
        <taxon>Bacillota</taxon>
        <taxon>Bacilli</taxon>
        <taxon>Lactobacillales</taxon>
        <taxon>Lactobacillaceae</taxon>
        <taxon>Ligilactobacillus</taxon>
    </lineage>
</organism>
<comment type="function">
    <text evidence="5">Responsible for synthesis of pseudouridine from uracil-55 in the psi GC loop of transfer RNAs.</text>
</comment>
<evidence type="ECO:0000256" key="5">
    <source>
        <dbReference type="HAMAP-Rule" id="MF_01080"/>
    </source>
</evidence>
<protein>
    <recommendedName>
        <fullName evidence="5">tRNA pseudouridine synthase B</fullName>
        <ecNumber evidence="5">5.4.99.25</ecNumber>
    </recommendedName>
    <alternativeName>
        <fullName evidence="5">tRNA pseudouridine(55) synthase</fullName>
        <shortName evidence="5">Psi55 synthase</shortName>
    </alternativeName>
    <alternativeName>
        <fullName evidence="5">tRNA pseudouridylate synthase</fullName>
    </alternativeName>
    <alternativeName>
        <fullName evidence="5">tRNA-uridine isomerase</fullName>
    </alternativeName>
</protein>
<dbReference type="EMBL" id="BQXH01000004">
    <property type="protein sequence ID" value="GKS80870.1"/>
    <property type="molecule type" value="Genomic_DNA"/>
</dbReference>
<dbReference type="HAMAP" id="MF_01080">
    <property type="entry name" value="TruB_bact"/>
    <property type="match status" value="1"/>
</dbReference>
<accession>A0ABQ5JFT4</accession>
<dbReference type="CDD" id="cd02573">
    <property type="entry name" value="PseudoU_synth_EcTruB"/>
    <property type="match status" value="1"/>
</dbReference>
<keyword evidence="3 5" id="KW-0819">tRNA processing</keyword>
<feature type="active site" description="Nucleophile" evidence="5">
    <location>
        <position position="39"/>
    </location>
</feature>
<dbReference type="InterPro" id="IPR020103">
    <property type="entry name" value="PsdUridine_synth_cat_dom_sf"/>
</dbReference>
<dbReference type="Proteomes" id="UP001055149">
    <property type="component" value="Unassembled WGS sequence"/>
</dbReference>
<comment type="catalytic activity">
    <reaction evidence="1 5">
        <text>uridine(55) in tRNA = pseudouridine(55) in tRNA</text>
        <dbReference type="Rhea" id="RHEA:42532"/>
        <dbReference type="Rhea" id="RHEA-COMP:10101"/>
        <dbReference type="Rhea" id="RHEA-COMP:10102"/>
        <dbReference type="ChEBI" id="CHEBI:65314"/>
        <dbReference type="ChEBI" id="CHEBI:65315"/>
        <dbReference type="EC" id="5.4.99.25"/>
    </reaction>
</comment>
<evidence type="ECO:0000313" key="8">
    <source>
        <dbReference type="EMBL" id="GKS80870.1"/>
    </source>
</evidence>
<reference evidence="8" key="1">
    <citation type="journal article" date="2022" name="Int. J. Syst. Evol. Microbiol.">
        <title>A novel species of lactic acid bacteria, Ligilactobacillus pabuli sp. nov., isolated from alfalfa silage.</title>
        <authorList>
            <person name="Tohno M."/>
            <person name="Tanizawa Y."/>
            <person name="Sawada H."/>
            <person name="Sakamoto M."/>
            <person name="Ohkuma M."/>
            <person name="Kobayashi H."/>
        </authorList>
    </citation>
    <scope>NUCLEOTIDE SEQUENCE</scope>
    <source>
        <strain evidence="8">AF129</strain>
    </source>
</reference>
<evidence type="ECO:0000256" key="1">
    <source>
        <dbReference type="ARBA" id="ARBA00000385"/>
    </source>
</evidence>
<dbReference type="PANTHER" id="PTHR13767">
    <property type="entry name" value="TRNA-PSEUDOURIDINE SYNTHASE"/>
    <property type="match status" value="1"/>
</dbReference>
<evidence type="ECO:0000259" key="6">
    <source>
        <dbReference type="Pfam" id="PF01509"/>
    </source>
</evidence>
<comment type="caution">
    <text evidence="8">The sequence shown here is derived from an EMBL/GenBank/DDBJ whole genome shotgun (WGS) entry which is preliminary data.</text>
</comment>
<dbReference type="InterPro" id="IPR032819">
    <property type="entry name" value="TruB_C"/>
</dbReference>
<sequence>MMDGILPLYKERGMTSNDAVFKCRKIFKTGKVGHSGTLDPNVDGVLPICIGRATKVVNYMMESGKVYQGEITLGFATETEDLEGEIVEQTELQAAIPASQIDEKMQELTGTMIQIPPMYSAIKVNGRRLYDYARHNEPVKRPERQITVDYFKQTKPTVFDPETGRQKIYFEVGCQKGTYVRTLAVDLGKKLGVPSVMSELTRLESGGFTLNDAVDLKTLAAMDESELQQALKPVSHALHKYAHYDLNEEQWKIVQNGGFLAPARLGVDLEKLPEKKLVLFYEDRARCVYYYKESKQRFQPEQMIDLV</sequence>
<name>A0ABQ5JFT4_9LACO</name>
<comment type="similarity">
    <text evidence="2 5">Belongs to the pseudouridine synthase TruB family. Type 1 subfamily.</text>
</comment>
<dbReference type="Gene3D" id="3.30.2350.10">
    <property type="entry name" value="Pseudouridine synthase"/>
    <property type="match status" value="1"/>
</dbReference>
<proteinExistence type="inferred from homology"/>
<evidence type="ECO:0000313" key="9">
    <source>
        <dbReference type="Proteomes" id="UP001055149"/>
    </source>
</evidence>
<dbReference type="InterPro" id="IPR002501">
    <property type="entry name" value="PsdUridine_synth_N"/>
</dbReference>
<dbReference type="EC" id="5.4.99.25" evidence="5"/>
<feature type="domain" description="tRNA pseudouridylate synthase B C-terminal" evidence="7">
    <location>
        <begin position="181"/>
        <end position="238"/>
    </location>
</feature>
<keyword evidence="4 5" id="KW-0413">Isomerase</keyword>
<feature type="domain" description="Pseudouridine synthase II N-terminal" evidence="6">
    <location>
        <begin position="24"/>
        <end position="180"/>
    </location>
</feature>
<dbReference type="InterPro" id="IPR014780">
    <property type="entry name" value="tRNA_psdUridine_synth_TruB"/>
</dbReference>
<dbReference type="Pfam" id="PF01509">
    <property type="entry name" value="TruB_N"/>
    <property type="match status" value="1"/>
</dbReference>
<dbReference type="Pfam" id="PF16198">
    <property type="entry name" value="TruB_C_2"/>
    <property type="match status" value="1"/>
</dbReference>
<dbReference type="NCBIfam" id="TIGR00431">
    <property type="entry name" value="TruB"/>
    <property type="match status" value="1"/>
</dbReference>